<dbReference type="PROSITE" id="PS50294">
    <property type="entry name" value="WD_REPEATS_REGION"/>
    <property type="match status" value="2"/>
</dbReference>
<proteinExistence type="predicted"/>
<sequence>MRKATLTVACAIAPILCSFERAIAAPAAPTPSTYPLLQEYKNFCARDPVGCRDVAIASEIAADIIYTSELQGDLSRCPWTFPHCQPQDYRIIDLSLSNDEIIDRLNSRDRPQQAGASMVKTFIEQLRASFQDLGGYALIFHRQNRQENGRERHHYLIAFKGTNPLKINDLFSDLSFPAVPLSAAQPDLLVHSGFYRYAASIFEATLPDIETFLALQNDPNVDLEIMVTGHSLGAAAASIYTALLKNYGIRASNLQLITLAAPPFLKEEAVAAFDRAYGDIPTIDVENRGDIILDSSIFDSLIYRLSEYSYPNFGQKIEGLLSETLEKLYKQRELEKATNTVPAGASDPQFALSGLAAIDAKIKIEQVQVHTISYTDYYQYYLEVLQGDRRFQNRLAAARDRDDSPNRGSSFALNYTLDPNLGAIAANALALSPDGKTLALASASGSLQIWKAEDGTIARTFNTTRSGPQVLTYGPNGRQLFVGGEDGGIAVYDLASFSQITTIAGTGDRVTALAVSQQGDRLLVGRASGKIDSFKLENSPVLENKNFVKIRTFDGKGDRITALATTPDGRTLLSSDWQGRIKRWDLASGEALSLPRGRLGKVWHLFDDDRGRSMVASSFDNKIELWNLETGEIETTLRDRDGTIWAIAVSPDGQTLVSSSWDGQVKLWDLATGGLVKTLGNELDVVTSLAFGPDGKTLVTALWNGRVKLWQRGRVE</sequence>
<feature type="repeat" description="WD" evidence="3">
    <location>
        <begin position="553"/>
        <end position="594"/>
    </location>
</feature>
<reference evidence="6 7" key="1">
    <citation type="submission" date="2020-04" db="EMBL/GenBank/DDBJ databases">
        <authorList>
            <person name="Basu S."/>
            <person name="Maruthanayagam V."/>
            <person name="Chakraborty S."/>
            <person name="Pramanik A."/>
            <person name="Mukherjee J."/>
            <person name="Brink B."/>
        </authorList>
    </citation>
    <scope>NUCLEOTIDE SEQUENCE [LARGE SCALE GENOMIC DNA]</scope>
    <source>
        <strain evidence="6 7">AP17</strain>
    </source>
</reference>
<dbReference type="RefSeq" id="WP_168567591.1">
    <property type="nucleotide sequence ID" value="NZ_CP051167.1"/>
</dbReference>
<dbReference type="InterPro" id="IPR029058">
    <property type="entry name" value="AB_hydrolase_fold"/>
</dbReference>
<dbReference type="PROSITE" id="PS00678">
    <property type="entry name" value="WD_REPEATS_1"/>
    <property type="match status" value="1"/>
</dbReference>
<dbReference type="PROSITE" id="PS50082">
    <property type="entry name" value="WD_REPEATS_2"/>
    <property type="match status" value="5"/>
</dbReference>
<keyword evidence="1 3" id="KW-0853">WD repeat</keyword>
<keyword evidence="2" id="KW-0677">Repeat</keyword>
<evidence type="ECO:0000256" key="4">
    <source>
        <dbReference type="SAM" id="SignalP"/>
    </source>
</evidence>
<dbReference type="InterPro" id="IPR011047">
    <property type="entry name" value="Quinoprotein_ADH-like_sf"/>
</dbReference>
<evidence type="ECO:0000313" key="7">
    <source>
        <dbReference type="Proteomes" id="UP000500857"/>
    </source>
</evidence>
<feature type="repeat" description="WD" evidence="3">
    <location>
        <begin position="428"/>
        <end position="460"/>
    </location>
</feature>
<dbReference type="PANTHER" id="PTHR19848">
    <property type="entry name" value="WD40 REPEAT PROTEIN"/>
    <property type="match status" value="1"/>
</dbReference>
<dbReference type="SUPFAM" id="SSF50998">
    <property type="entry name" value="Quinoprotein alcohol dehydrogenase-like"/>
    <property type="match status" value="1"/>
</dbReference>
<dbReference type="Gene3D" id="2.130.10.10">
    <property type="entry name" value="YVTN repeat-like/Quinoprotein amine dehydrogenase"/>
    <property type="match status" value="2"/>
</dbReference>
<feature type="repeat" description="WD" evidence="3">
    <location>
        <begin position="637"/>
        <end position="678"/>
    </location>
</feature>
<accession>A0A6H1TS59</accession>
<dbReference type="SUPFAM" id="SSF53474">
    <property type="entry name" value="alpha/beta-Hydrolases"/>
    <property type="match status" value="1"/>
</dbReference>
<evidence type="ECO:0000313" key="6">
    <source>
        <dbReference type="EMBL" id="QIZ69434.1"/>
    </source>
</evidence>
<evidence type="ECO:0000256" key="1">
    <source>
        <dbReference type="ARBA" id="ARBA00022574"/>
    </source>
</evidence>
<dbReference type="Pfam" id="PF01764">
    <property type="entry name" value="Lipase_3"/>
    <property type="match status" value="1"/>
</dbReference>
<dbReference type="CDD" id="cd00200">
    <property type="entry name" value="WD40"/>
    <property type="match status" value="1"/>
</dbReference>
<evidence type="ECO:0000259" key="5">
    <source>
        <dbReference type="Pfam" id="PF01764"/>
    </source>
</evidence>
<feature type="domain" description="Fungal lipase-type" evidence="5">
    <location>
        <begin position="157"/>
        <end position="292"/>
    </location>
</feature>
<dbReference type="SMART" id="SM00320">
    <property type="entry name" value="WD40"/>
    <property type="match status" value="7"/>
</dbReference>
<dbReference type="EMBL" id="CP051167">
    <property type="protein sequence ID" value="QIZ69434.1"/>
    <property type="molecule type" value="Genomic_DNA"/>
</dbReference>
<gene>
    <name evidence="6" type="ORF">HCG48_01575</name>
</gene>
<feature type="repeat" description="WD" evidence="3">
    <location>
        <begin position="611"/>
        <end position="636"/>
    </location>
</feature>
<name>A0A6H1TS59_9CYAN</name>
<dbReference type="Proteomes" id="UP000500857">
    <property type="component" value="Chromosome"/>
</dbReference>
<dbReference type="KEGG" id="oxy:HCG48_01575"/>
<dbReference type="InterPro" id="IPR002921">
    <property type="entry name" value="Fungal_lipase-type"/>
</dbReference>
<evidence type="ECO:0000256" key="3">
    <source>
        <dbReference type="PROSITE-ProRule" id="PRU00221"/>
    </source>
</evidence>
<feature type="chain" id="PRO_5026164088" description="Fungal lipase-type domain-containing protein" evidence="4">
    <location>
        <begin position="25"/>
        <end position="716"/>
    </location>
</feature>
<keyword evidence="4" id="KW-0732">Signal</keyword>
<dbReference type="InterPro" id="IPR001680">
    <property type="entry name" value="WD40_rpt"/>
</dbReference>
<feature type="signal peptide" evidence="4">
    <location>
        <begin position="1"/>
        <end position="24"/>
    </location>
</feature>
<protein>
    <recommendedName>
        <fullName evidence="5">Fungal lipase-type domain-containing protein</fullName>
    </recommendedName>
</protein>
<dbReference type="Pfam" id="PF00400">
    <property type="entry name" value="WD40"/>
    <property type="match status" value="4"/>
</dbReference>
<dbReference type="Gene3D" id="3.40.50.1820">
    <property type="entry name" value="alpha/beta hydrolase"/>
    <property type="match status" value="1"/>
</dbReference>
<keyword evidence="7" id="KW-1185">Reference proteome</keyword>
<organism evidence="6 7">
    <name type="scientific">Oxynema aestuarii AP17</name>
    <dbReference type="NCBI Taxonomy" id="2064643"/>
    <lineage>
        <taxon>Bacteria</taxon>
        <taxon>Bacillati</taxon>
        <taxon>Cyanobacteriota</taxon>
        <taxon>Cyanophyceae</taxon>
        <taxon>Oscillatoriophycideae</taxon>
        <taxon>Oscillatoriales</taxon>
        <taxon>Oscillatoriaceae</taxon>
        <taxon>Oxynema</taxon>
        <taxon>Oxynema aestuarii</taxon>
    </lineage>
</organism>
<dbReference type="CDD" id="cd00519">
    <property type="entry name" value="Lipase_3"/>
    <property type="match status" value="1"/>
</dbReference>
<dbReference type="PANTHER" id="PTHR19848:SF8">
    <property type="entry name" value="F-BOX AND WD REPEAT DOMAIN CONTAINING 7"/>
    <property type="match status" value="1"/>
</dbReference>
<dbReference type="InterPro" id="IPR019775">
    <property type="entry name" value="WD40_repeat_CS"/>
</dbReference>
<dbReference type="GO" id="GO:0006629">
    <property type="term" value="P:lipid metabolic process"/>
    <property type="evidence" value="ECO:0007669"/>
    <property type="project" value="InterPro"/>
</dbReference>
<dbReference type="AlphaFoldDB" id="A0A6H1TS59"/>
<evidence type="ECO:0000256" key="2">
    <source>
        <dbReference type="ARBA" id="ARBA00022737"/>
    </source>
</evidence>
<feature type="repeat" description="WD" evidence="3">
    <location>
        <begin position="679"/>
        <end position="716"/>
    </location>
</feature>
<dbReference type="InterPro" id="IPR015943">
    <property type="entry name" value="WD40/YVTN_repeat-like_dom_sf"/>
</dbReference>